<sequence>MLVRMKIALTGGSGFLGRYVIDHLVDDLGHQVVALTRRDDPGPDRQGLHWMHGDLADPASLDRLTDGADAVVHAGLMRGGDSFMDHPDDPVAYFDTNVLGTLRLLQSATDRGINRLVFVSSGAVHQHVVQGLSLDEEHPHRPGSLYGAAKASAEDLVHAYGLSGRLTAATVRPPTIYGVDDPISDSRWYALVKDLIDGKEAAATGGGKCVHAADVAKAIGLVLTAPQSKVAGQTFNCCDRFFSEYEVAQCVQSLGHTAARFTGPAKSPGCPMATEKIRSLGMEFGGTDLLRQTIKQLVQAVEVA</sequence>
<dbReference type="PROSITE" id="PS00061">
    <property type="entry name" value="ADH_SHORT"/>
    <property type="match status" value="1"/>
</dbReference>
<dbReference type="Pfam" id="PF01370">
    <property type="entry name" value="Epimerase"/>
    <property type="match status" value="1"/>
</dbReference>
<protein>
    <submittedName>
        <fullName evidence="3">3 beta-hydroxysteroid dehydrogenase/Delta 5--&gt;4-isomerase</fullName>
    </submittedName>
</protein>
<dbReference type="CDD" id="cd08946">
    <property type="entry name" value="SDR_e"/>
    <property type="match status" value="1"/>
</dbReference>
<dbReference type="InterPro" id="IPR020904">
    <property type="entry name" value="Sc_DH/Rdtase_CS"/>
</dbReference>
<keyword evidence="3" id="KW-0413">Isomerase</keyword>
<dbReference type="Proteomes" id="UP000316476">
    <property type="component" value="Unassembled WGS sequence"/>
</dbReference>
<dbReference type="EMBL" id="SJPZ01000001">
    <property type="protein sequence ID" value="TWU65158.1"/>
    <property type="molecule type" value="Genomic_DNA"/>
</dbReference>
<comment type="caution">
    <text evidence="3">The sequence shown here is derived from an EMBL/GenBank/DDBJ whole genome shotgun (WGS) entry which is preliminary data.</text>
</comment>
<gene>
    <name evidence="3" type="ORF">V7x_07040</name>
</gene>
<dbReference type="InterPro" id="IPR001509">
    <property type="entry name" value="Epimerase_deHydtase"/>
</dbReference>
<reference evidence="3 4" key="1">
    <citation type="submission" date="2019-02" db="EMBL/GenBank/DDBJ databases">
        <title>Deep-cultivation of Planctomycetes and their phenomic and genomic characterization uncovers novel biology.</title>
        <authorList>
            <person name="Wiegand S."/>
            <person name="Jogler M."/>
            <person name="Boedeker C."/>
            <person name="Pinto D."/>
            <person name="Vollmers J."/>
            <person name="Rivas-Marin E."/>
            <person name="Kohn T."/>
            <person name="Peeters S.H."/>
            <person name="Heuer A."/>
            <person name="Rast P."/>
            <person name="Oberbeckmann S."/>
            <person name="Bunk B."/>
            <person name="Jeske O."/>
            <person name="Meyerdierks A."/>
            <person name="Storesund J.E."/>
            <person name="Kallscheuer N."/>
            <person name="Luecker S."/>
            <person name="Lage O.M."/>
            <person name="Pohl T."/>
            <person name="Merkel B.J."/>
            <person name="Hornburger P."/>
            <person name="Mueller R.-W."/>
            <person name="Bruemmer F."/>
            <person name="Labrenz M."/>
            <person name="Spormann A.M."/>
            <person name="Op Den Camp H."/>
            <person name="Overmann J."/>
            <person name="Amann R."/>
            <person name="Jetten M.S.M."/>
            <person name="Mascher T."/>
            <person name="Medema M.H."/>
            <person name="Devos D.P."/>
            <person name="Kaster A.-K."/>
            <person name="Ovreas L."/>
            <person name="Rohde M."/>
            <person name="Galperin M.Y."/>
            <person name="Jogler C."/>
        </authorList>
    </citation>
    <scope>NUCLEOTIDE SEQUENCE [LARGE SCALE GENOMIC DNA]</scope>
    <source>
        <strain evidence="3 4">V7</strain>
    </source>
</reference>
<proteinExistence type="inferred from homology"/>
<dbReference type="AlphaFoldDB" id="A0A5C6FUJ2"/>
<evidence type="ECO:0000256" key="1">
    <source>
        <dbReference type="ARBA" id="ARBA00007637"/>
    </source>
</evidence>
<dbReference type="GO" id="GO:0016853">
    <property type="term" value="F:isomerase activity"/>
    <property type="evidence" value="ECO:0007669"/>
    <property type="project" value="UniProtKB-KW"/>
</dbReference>
<evidence type="ECO:0000313" key="4">
    <source>
        <dbReference type="Proteomes" id="UP000316476"/>
    </source>
</evidence>
<comment type="similarity">
    <text evidence="1">Belongs to the NAD(P)-dependent epimerase/dehydratase family.</text>
</comment>
<dbReference type="Gene3D" id="3.40.50.720">
    <property type="entry name" value="NAD(P)-binding Rossmann-like Domain"/>
    <property type="match status" value="1"/>
</dbReference>
<organism evidence="3 4">
    <name type="scientific">Crateriforma conspicua</name>
    <dbReference type="NCBI Taxonomy" id="2527996"/>
    <lineage>
        <taxon>Bacteria</taxon>
        <taxon>Pseudomonadati</taxon>
        <taxon>Planctomycetota</taxon>
        <taxon>Planctomycetia</taxon>
        <taxon>Planctomycetales</taxon>
        <taxon>Planctomycetaceae</taxon>
        <taxon>Crateriforma</taxon>
    </lineage>
</organism>
<dbReference type="PANTHER" id="PTHR43000">
    <property type="entry name" value="DTDP-D-GLUCOSE 4,6-DEHYDRATASE-RELATED"/>
    <property type="match status" value="1"/>
</dbReference>
<dbReference type="InterPro" id="IPR036291">
    <property type="entry name" value="NAD(P)-bd_dom_sf"/>
</dbReference>
<dbReference type="SUPFAM" id="SSF51735">
    <property type="entry name" value="NAD(P)-binding Rossmann-fold domains"/>
    <property type="match status" value="1"/>
</dbReference>
<accession>A0A5C6FUJ2</accession>
<name>A0A5C6FUJ2_9PLAN</name>
<feature type="domain" description="NAD-dependent epimerase/dehydratase" evidence="2">
    <location>
        <begin position="7"/>
        <end position="238"/>
    </location>
</feature>
<evidence type="ECO:0000313" key="3">
    <source>
        <dbReference type="EMBL" id="TWU65158.1"/>
    </source>
</evidence>
<evidence type="ECO:0000259" key="2">
    <source>
        <dbReference type="Pfam" id="PF01370"/>
    </source>
</evidence>